<dbReference type="RefSeq" id="WP_016458205.1">
    <property type="nucleotide sequence ID" value="NZ_KE150447.1"/>
</dbReference>
<dbReference type="InterPro" id="IPR003615">
    <property type="entry name" value="HNH_nuc"/>
</dbReference>
<accession>S2ZYU5</accession>
<dbReference type="GO" id="GO:0008270">
    <property type="term" value="F:zinc ion binding"/>
    <property type="evidence" value="ECO:0007669"/>
    <property type="project" value="InterPro"/>
</dbReference>
<dbReference type="Gene3D" id="1.10.30.50">
    <property type="match status" value="1"/>
</dbReference>
<protein>
    <recommendedName>
        <fullName evidence="1">HNH nuclease domain-containing protein</fullName>
    </recommendedName>
</protein>
<reference evidence="2 3" key="1">
    <citation type="submission" date="2013-05" db="EMBL/GenBank/DDBJ databases">
        <title>The Genome Sequence of Corynebacterium pyruviciproducens 1773O (ATCC BAA-1742).</title>
        <authorList>
            <consortium name="The Broad Institute Genomics Platform"/>
            <person name="Earl A."/>
            <person name="Ward D."/>
            <person name="Feldgarden M."/>
            <person name="Gevers D."/>
            <person name="Tong J."/>
            <person name="Walker B."/>
            <person name="Young S."/>
            <person name="Zeng Q."/>
            <person name="Gargeya S."/>
            <person name="Fitzgerald M."/>
            <person name="Haas B."/>
            <person name="Abouelleil A."/>
            <person name="Allen A.W."/>
            <person name="Alvarado L."/>
            <person name="Arachchi H.M."/>
            <person name="Berlin A.M."/>
            <person name="Chapman S.B."/>
            <person name="Gainer-Dewar J."/>
            <person name="Goldberg J."/>
            <person name="Griggs A."/>
            <person name="Gujja S."/>
            <person name="Hansen M."/>
            <person name="Howarth C."/>
            <person name="Imamovic A."/>
            <person name="Ireland A."/>
            <person name="Larimer J."/>
            <person name="McCowan C."/>
            <person name="Murphy C."/>
            <person name="Pearson M."/>
            <person name="Poon T.W."/>
            <person name="Priest M."/>
            <person name="Roberts A."/>
            <person name="Saif S."/>
            <person name="Shea T."/>
            <person name="Sisk P."/>
            <person name="Sykes S."/>
            <person name="Wortman J."/>
            <person name="Nusbaum C."/>
            <person name="Birren B."/>
        </authorList>
    </citation>
    <scope>NUCLEOTIDE SEQUENCE [LARGE SCALE GENOMIC DNA]</scope>
    <source>
        <strain evidence="2 3">ATCC BAA-1742</strain>
    </source>
</reference>
<name>S2ZYU5_9CORY</name>
<dbReference type="GO" id="GO:0003676">
    <property type="term" value="F:nucleic acid binding"/>
    <property type="evidence" value="ECO:0007669"/>
    <property type="project" value="InterPro"/>
</dbReference>
<dbReference type="SMART" id="SM00507">
    <property type="entry name" value="HNHc"/>
    <property type="match status" value="1"/>
</dbReference>
<feature type="domain" description="HNH nuclease" evidence="1">
    <location>
        <begin position="235"/>
        <end position="285"/>
    </location>
</feature>
<dbReference type="PATRIC" id="fig|1125779.3.peg.1423"/>
<evidence type="ECO:0000259" key="1">
    <source>
        <dbReference type="SMART" id="SM00507"/>
    </source>
</evidence>
<comment type="caution">
    <text evidence="2">The sequence shown here is derived from an EMBL/GenBank/DDBJ whole genome shotgun (WGS) entry which is preliminary data.</text>
</comment>
<organism evidence="2 3">
    <name type="scientific">Corynebacterium pyruviciproducens ATCC BAA-1742</name>
    <dbReference type="NCBI Taxonomy" id="1125779"/>
    <lineage>
        <taxon>Bacteria</taxon>
        <taxon>Bacillati</taxon>
        <taxon>Actinomycetota</taxon>
        <taxon>Actinomycetes</taxon>
        <taxon>Mycobacteriales</taxon>
        <taxon>Corynebacteriaceae</taxon>
        <taxon>Corynebacterium</taxon>
    </lineage>
</organism>
<sequence>MVAMGADRKTAKKIKTLSNVYYGRTIAPVKQEKARSTATNLHLTLQNLLDIETQVRKLDNKCHAWQVRVVLARTLPKDLQRVARRLLRQFNTRHAHKLPTSLWAKDVKGTTLMDLHVRGPAYMVQQVLDAAHSEAEATGKDPAIAALTQMGGVPKVRPAVVIPVDSRVTGVTQEERNSFRLSLTDGSTMTSLEFAQAELDRFGWVIVVDPVTGEDFGMYKFDVDENARFADPFERQKQALKTPVCVVDGCGCGADKCQMHHVQGYAQGGKTTSSNLTMLCPFHNGRNDDDPTKPRHGRIEKIDGLDYFVPLFGGEPRLNMHPAAQGGAIRLAREMMAI</sequence>
<dbReference type="STRING" id="1125779.HMPREF1219_01459"/>
<keyword evidence="3" id="KW-1185">Reference proteome</keyword>
<dbReference type="eggNOG" id="COG1403">
    <property type="taxonomic scope" value="Bacteria"/>
</dbReference>
<proteinExistence type="predicted"/>
<dbReference type="CDD" id="cd00085">
    <property type="entry name" value="HNHc"/>
    <property type="match status" value="1"/>
</dbReference>
<dbReference type="HOGENOM" id="CLU_051470_0_0_11"/>
<dbReference type="Proteomes" id="UP000014408">
    <property type="component" value="Unassembled WGS sequence"/>
</dbReference>
<dbReference type="Pfam" id="PF01844">
    <property type="entry name" value="HNH"/>
    <property type="match status" value="1"/>
</dbReference>
<dbReference type="AlphaFoldDB" id="S2ZYU5"/>
<dbReference type="EMBL" id="ATBY01000014">
    <property type="protein sequence ID" value="EPD69234.1"/>
    <property type="molecule type" value="Genomic_DNA"/>
</dbReference>
<gene>
    <name evidence="2" type="ORF">HMPREF1219_01459</name>
</gene>
<evidence type="ECO:0000313" key="2">
    <source>
        <dbReference type="EMBL" id="EPD69234.1"/>
    </source>
</evidence>
<dbReference type="GO" id="GO:0004519">
    <property type="term" value="F:endonuclease activity"/>
    <property type="evidence" value="ECO:0007669"/>
    <property type="project" value="InterPro"/>
</dbReference>
<dbReference type="InterPro" id="IPR002711">
    <property type="entry name" value="HNH"/>
</dbReference>
<evidence type="ECO:0000313" key="3">
    <source>
        <dbReference type="Proteomes" id="UP000014408"/>
    </source>
</evidence>